<dbReference type="CDD" id="cd06423">
    <property type="entry name" value="CESA_like"/>
    <property type="match status" value="1"/>
</dbReference>
<comment type="caution">
    <text evidence="2">The sequence shown here is derived from an EMBL/GenBank/DDBJ whole genome shotgun (WGS) entry which is preliminary data.</text>
</comment>
<protein>
    <submittedName>
        <fullName evidence="2">Glycosyltransferase involved in cell wall biosynthesis</fullName>
    </submittedName>
</protein>
<proteinExistence type="predicted"/>
<dbReference type="Gene3D" id="3.90.550.10">
    <property type="entry name" value="Spore Coat Polysaccharide Biosynthesis Protein SpsA, Chain A"/>
    <property type="match status" value="1"/>
</dbReference>
<evidence type="ECO:0000313" key="3">
    <source>
        <dbReference type="Proteomes" id="UP000568106"/>
    </source>
</evidence>
<organism evidence="2 3">
    <name type="scientific">Tunturiibacter empetritectus</name>
    <dbReference type="NCBI Taxonomy" id="3069691"/>
    <lineage>
        <taxon>Bacteria</taxon>
        <taxon>Pseudomonadati</taxon>
        <taxon>Acidobacteriota</taxon>
        <taxon>Terriglobia</taxon>
        <taxon>Terriglobales</taxon>
        <taxon>Acidobacteriaceae</taxon>
        <taxon>Tunturiibacter</taxon>
    </lineage>
</organism>
<keyword evidence="1" id="KW-0472">Membrane</keyword>
<keyword evidence="3" id="KW-1185">Reference proteome</keyword>
<sequence>MTQALHYTLTLSAWFIALLWIWKALTSAIGLRRIPDLTAPERNLTPPTNPSITVIVPARNEEKNIGACLNSLLQQDHPNLHLIAIDDRSTDSTGAILNTLATQHPDKLTALHLTELPTGWLGKTHAMAYAARHTISLHHPNYLLFTDADILFRPETLRLALAQAVATQADHFVLLPTTLSKSAGEGMLLSYLQVMSLWAVRPWRISDPKALRDAVGVGAFNLVCTTVYQQLGGFEALRMEIVEDLALGTRIKRQGFRQQVATGPGLVRVHWASGVSGILNGMTKNFFAIFRYNPVLALLASLWTTIFCIVPVVFLALPQTRTPAILTLLSVALLYVLSSRQSKVSPWYAVFFPISATLIVYSIIRSMITTLKNGGVTWRGTFYPLSELRKKPHLTSPQS</sequence>
<evidence type="ECO:0000313" key="2">
    <source>
        <dbReference type="EMBL" id="MBB5315956.1"/>
    </source>
</evidence>
<name>A0A7W8MPR1_9BACT</name>
<keyword evidence="1" id="KW-0812">Transmembrane</keyword>
<reference evidence="2" key="1">
    <citation type="submission" date="2020-08" db="EMBL/GenBank/DDBJ databases">
        <title>Genomic Encyclopedia of Type Strains, Phase IV (KMG-V): Genome sequencing to study the core and pangenomes of soil and plant-associated prokaryotes.</title>
        <authorList>
            <person name="Whitman W."/>
        </authorList>
    </citation>
    <scope>NUCLEOTIDE SEQUENCE [LARGE SCALE GENOMIC DNA]</scope>
    <source>
        <strain evidence="2">M8UP27</strain>
    </source>
</reference>
<keyword evidence="1" id="KW-1133">Transmembrane helix</keyword>
<dbReference type="Pfam" id="PF13641">
    <property type="entry name" value="Glyco_tranf_2_3"/>
    <property type="match status" value="1"/>
</dbReference>
<dbReference type="EMBL" id="JACHDY010000001">
    <property type="protein sequence ID" value="MBB5315956.1"/>
    <property type="molecule type" value="Genomic_DNA"/>
</dbReference>
<feature type="transmembrane region" description="Helical" evidence="1">
    <location>
        <begin position="324"/>
        <end position="341"/>
    </location>
</feature>
<dbReference type="PANTHER" id="PTHR43646">
    <property type="entry name" value="GLYCOSYLTRANSFERASE"/>
    <property type="match status" value="1"/>
</dbReference>
<gene>
    <name evidence="2" type="ORF">HDF09_000606</name>
</gene>
<dbReference type="GO" id="GO:0016740">
    <property type="term" value="F:transferase activity"/>
    <property type="evidence" value="ECO:0007669"/>
    <property type="project" value="UniProtKB-KW"/>
</dbReference>
<dbReference type="InterPro" id="IPR029044">
    <property type="entry name" value="Nucleotide-diphossugar_trans"/>
</dbReference>
<feature type="transmembrane region" description="Helical" evidence="1">
    <location>
        <begin position="347"/>
        <end position="364"/>
    </location>
</feature>
<dbReference type="SUPFAM" id="SSF53448">
    <property type="entry name" value="Nucleotide-diphospho-sugar transferases"/>
    <property type="match status" value="1"/>
</dbReference>
<dbReference type="PANTHER" id="PTHR43646:SF3">
    <property type="entry name" value="SLR1566 PROTEIN"/>
    <property type="match status" value="1"/>
</dbReference>
<feature type="transmembrane region" description="Helical" evidence="1">
    <location>
        <begin position="295"/>
        <end position="317"/>
    </location>
</feature>
<accession>A0A7W8MPR1</accession>
<dbReference type="Proteomes" id="UP000568106">
    <property type="component" value="Unassembled WGS sequence"/>
</dbReference>
<dbReference type="AlphaFoldDB" id="A0A7W8MPR1"/>
<evidence type="ECO:0000256" key="1">
    <source>
        <dbReference type="SAM" id="Phobius"/>
    </source>
</evidence>